<keyword evidence="1" id="KW-0808">Transferase</keyword>
<feature type="region of interest" description="Disordered" evidence="2">
    <location>
        <begin position="745"/>
        <end position="764"/>
    </location>
</feature>
<dbReference type="InterPro" id="IPR050834">
    <property type="entry name" value="Glycosyltransf_2"/>
</dbReference>
<keyword evidence="6" id="KW-1185">Reference proteome</keyword>
<reference evidence="5" key="1">
    <citation type="journal article" date="2014" name="Int. J. Syst. Evol. Microbiol.">
        <title>Complete genome sequence of Corynebacterium casei LMG S-19264T (=DSM 44701T), isolated from a smear-ripened cheese.</title>
        <authorList>
            <consortium name="US DOE Joint Genome Institute (JGI-PGF)"/>
            <person name="Walter F."/>
            <person name="Albersmeier A."/>
            <person name="Kalinowski J."/>
            <person name="Ruckert C."/>
        </authorList>
    </citation>
    <scope>NUCLEOTIDE SEQUENCE</scope>
    <source>
        <strain evidence="5">CGMCC 4.7306</strain>
    </source>
</reference>
<dbReference type="SUPFAM" id="SSF53448">
    <property type="entry name" value="Nucleotide-diphospho-sugar transferases"/>
    <property type="match status" value="1"/>
</dbReference>
<dbReference type="PANTHER" id="PTHR43685">
    <property type="entry name" value="GLYCOSYLTRANSFERASE"/>
    <property type="match status" value="1"/>
</dbReference>
<feature type="domain" description="Glycosyl transferase family 1" evidence="3">
    <location>
        <begin position="526"/>
        <end position="681"/>
    </location>
</feature>
<dbReference type="Proteomes" id="UP000613840">
    <property type="component" value="Unassembled WGS sequence"/>
</dbReference>
<proteinExistence type="predicted"/>
<dbReference type="Pfam" id="PF00535">
    <property type="entry name" value="Glycos_transf_2"/>
    <property type="match status" value="1"/>
</dbReference>
<dbReference type="Pfam" id="PF00534">
    <property type="entry name" value="Glycos_transf_1"/>
    <property type="match status" value="1"/>
</dbReference>
<accession>A0A917S2B4</accession>
<dbReference type="AlphaFoldDB" id="A0A917S2B4"/>
<dbReference type="InterPro" id="IPR029044">
    <property type="entry name" value="Nucleotide-diphossugar_trans"/>
</dbReference>
<gene>
    <name evidence="5" type="ORF">GCM10011575_08420</name>
</gene>
<dbReference type="EMBL" id="BMMZ01000002">
    <property type="protein sequence ID" value="GGL52386.1"/>
    <property type="molecule type" value="Genomic_DNA"/>
</dbReference>
<name>A0A917S2B4_9ACTN</name>
<dbReference type="RefSeq" id="WP_188893937.1">
    <property type="nucleotide sequence ID" value="NZ_BMMZ01000002.1"/>
</dbReference>
<sequence length="813" mass="89055">MQEPPLVSIVIPVFNDEEWLEAALRSACRQTLERVEIICVDDASTDRSPEIIEEQRKRDERIRVIRHEQNRSAFQCRRDGILAAAADHVLFLDGDDELDPRAAAKALAKAQATDADLVGFGVAVLGPTGGVVGGYQTRLSPVHKVLEDQDVLPGLFPADKPAQGQIWRYLFRTELLRTTYALLPEQLVLNRINDLPVTFLAAAGARRYVSIPDRLYEYRFRRGGSGQLVEELAQFAFYAGGIDSVTSIEQAVRTLARRSTDPQPLIDGYRTARLSIIGNVLSYLVKSVRSDLYESCLVLLHQKASAPDIVLAATLYAPEALGFLARHDAAIGSSAGPGDRRVHSVLLTTRAITTGGVSGVLLAQARHLVEAGYRVTVVAHRDDNILDGLPAGVTFVRLTGSGLSDRLAEWAQICRSNAVDVVIDHRILYSREWPAFALMSRAEGAATIGWIHNFAMRPVYDLKDLLSYICDHATTLSTLVTLSPLDVEFWKLRGVEHAVYLPNPPSPLLAESADDGASKPAPYGRRLELIWWGRLEQHTKQPRQLVAVAAELRRLGVDFRLRIVGPDWTDLTATQLRAEARRRGVADQVEVVGPLHGQDLVEAIDTADLFVGTSIIEGYPLTLTEAQARGLPVVMYDLPWLAIAEDNAGLVATPQGDAAELARRIAGIADDPDLYQRLSRASIGAARQALSHDFSKLYQQLVSGMLPEEFSPQPTLAGARRLLDLMVFFVERNAEAVKQAERTGAPVAAKRSSPADQLSSQLSGTDSRVVRAALPIARRLYRVAPGLRPAGRRLKLLLPGTVLGNSRTARPGR</sequence>
<dbReference type="Gene3D" id="3.40.50.2000">
    <property type="entry name" value="Glycogen Phosphorylase B"/>
    <property type="match status" value="2"/>
</dbReference>
<organism evidence="5 6">
    <name type="scientific">Microlunatus endophyticus</name>
    <dbReference type="NCBI Taxonomy" id="1716077"/>
    <lineage>
        <taxon>Bacteria</taxon>
        <taxon>Bacillati</taxon>
        <taxon>Actinomycetota</taxon>
        <taxon>Actinomycetes</taxon>
        <taxon>Propionibacteriales</taxon>
        <taxon>Propionibacteriaceae</taxon>
        <taxon>Microlunatus</taxon>
    </lineage>
</organism>
<dbReference type="Gene3D" id="3.90.550.10">
    <property type="entry name" value="Spore Coat Polysaccharide Biosynthesis Protein SpsA, Chain A"/>
    <property type="match status" value="1"/>
</dbReference>
<evidence type="ECO:0000256" key="2">
    <source>
        <dbReference type="SAM" id="MobiDB-lite"/>
    </source>
</evidence>
<reference evidence="5" key="2">
    <citation type="submission" date="2020-09" db="EMBL/GenBank/DDBJ databases">
        <authorList>
            <person name="Sun Q."/>
            <person name="Zhou Y."/>
        </authorList>
    </citation>
    <scope>NUCLEOTIDE SEQUENCE</scope>
    <source>
        <strain evidence="5">CGMCC 4.7306</strain>
    </source>
</reference>
<comment type="caution">
    <text evidence="5">The sequence shown here is derived from an EMBL/GenBank/DDBJ whole genome shotgun (WGS) entry which is preliminary data.</text>
</comment>
<dbReference type="CDD" id="cd00761">
    <property type="entry name" value="Glyco_tranf_GTA_type"/>
    <property type="match status" value="1"/>
</dbReference>
<feature type="compositionally biased region" description="Polar residues" evidence="2">
    <location>
        <begin position="754"/>
        <end position="764"/>
    </location>
</feature>
<evidence type="ECO:0000259" key="4">
    <source>
        <dbReference type="Pfam" id="PF00535"/>
    </source>
</evidence>
<evidence type="ECO:0000256" key="1">
    <source>
        <dbReference type="ARBA" id="ARBA00022679"/>
    </source>
</evidence>
<dbReference type="InterPro" id="IPR001296">
    <property type="entry name" value="Glyco_trans_1"/>
</dbReference>
<evidence type="ECO:0000259" key="3">
    <source>
        <dbReference type="Pfam" id="PF00534"/>
    </source>
</evidence>
<dbReference type="PANTHER" id="PTHR43685:SF2">
    <property type="entry name" value="GLYCOSYLTRANSFERASE 2-LIKE DOMAIN-CONTAINING PROTEIN"/>
    <property type="match status" value="1"/>
</dbReference>
<evidence type="ECO:0000313" key="6">
    <source>
        <dbReference type="Proteomes" id="UP000613840"/>
    </source>
</evidence>
<dbReference type="GO" id="GO:0016757">
    <property type="term" value="F:glycosyltransferase activity"/>
    <property type="evidence" value="ECO:0007669"/>
    <property type="project" value="InterPro"/>
</dbReference>
<protein>
    <submittedName>
        <fullName evidence="5">Uncharacterized protein</fullName>
    </submittedName>
</protein>
<feature type="domain" description="Glycosyltransferase 2-like" evidence="4">
    <location>
        <begin position="8"/>
        <end position="122"/>
    </location>
</feature>
<dbReference type="CDD" id="cd03801">
    <property type="entry name" value="GT4_PimA-like"/>
    <property type="match status" value="1"/>
</dbReference>
<evidence type="ECO:0000313" key="5">
    <source>
        <dbReference type="EMBL" id="GGL52386.1"/>
    </source>
</evidence>
<dbReference type="InterPro" id="IPR001173">
    <property type="entry name" value="Glyco_trans_2-like"/>
</dbReference>
<dbReference type="SUPFAM" id="SSF53756">
    <property type="entry name" value="UDP-Glycosyltransferase/glycogen phosphorylase"/>
    <property type="match status" value="1"/>
</dbReference>